<protein>
    <submittedName>
        <fullName evidence="1">Uncharacterized protein</fullName>
    </submittedName>
</protein>
<dbReference type="PATRIC" id="fig|1218567.3.peg.2630"/>
<sequence length="64" mass="7778">MAWQLEFPYTFFNRILYAKLTVKYFFAKNKIECGILLLEKVFSNFLRTCSQNLKRNQHNHFISL</sequence>
<evidence type="ECO:0000313" key="2">
    <source>
        <dbReference type="Proteomes" id="UP000011873"/>
    </source>
</evidence>
<dbReference type="Proteomes" id="UP000011873">
    <property type="component" value="Unassembled WGS sequence"/>
</dbReference>
<reference evidence="1 2" key="1">
    <citation type="submission" date="2013-01" db="EMBL/GenBank/DDBJ databases">
        <authorList>
            <person name="Harkins D.M."/>
            <person name="Durkin A.S."/>
            <person name="Brinkac L.M."/>
            <person name="Haft D.H."/>
            <person name="Selengut J.D."/>
            <person name="Sanka R."/>
            <person name="DePew J."/>
            <person name="Purushe J."/>
            <person name="Galloway R.L."/>
            <person name="Vinetz J.M."/>
            <person name="Sutton G.G."/>
            <person name="Nierman W.C."/>
            <person name="Fouts D.E."/>
        </authorList>
    </citation>
    <scope>NUCLEOTIDE SEQUENCE [LARGE SCALE GENOMIC DNA]</scope>
    <source>
        <strain evidence="1 2">Sponselee CDC</strain>
    </source>
</reference>
<dbReference type="EMBL" id="ANMU01000104">
    <property type="protein sequence ID" value="EMJ80677.1"/>
    <property type="molecule type" value="Genomic_DNA"/>
</dbReference>
<name>M6BLR0_LEPBO</name>
<gene>
    <name evidence="1" type="ORF">LEP1GSC016_3701</name>
</gene>
<proteinExistence type="predicted"/>
<organism evidence="1 2">
    <name type="scientific">Leptospira borgpetersenii serovar Hardjo-bovis str. Sponselee</name>
    <dbReference type="NCBI Taxonomy" id="1303729"/>
    <lineage>
        <taxon>Bacteria</taxon>
        <taxon>Pseudomonadati</taxon>
        <taxon>Spirochaetota</taxon>
        <taxon>Spirochaetia</taxon>
        <taxon>Leptospirales</taxon>
        <taxon>Leptospiraceae</taxon>
        <taxon>Leptospira</taxon>
    </lineage>
</organism>
<accession>M6BLR0</accession>
<dbReference type="AlphaFoldDB" id="M6BLR0"/>
<evidence type="ECO:0000313" key="1">
    <source>
        <dbReference type="EMBL" id="EMJ80677.1"/>
    </source>
</evidence>
<comment type="caution">
    <text evidence="1">The sequence shown here is derived from an EMBL/GenBank/DDBJ whole genome shotgun (WGS) entry which is preliminary data.</text>
</comment>